<dbReference type="InterPro" id="IPR007527">
    <property type="entry name" value="Znf_SWIM"/>
</dbReference>
<accession>A0A1B6EGT3</accession>
<dbReference type="PANTHER" id="PTHR22619:SF1">
    <property type="entry name" value="ZINC FINGER SWIM DOMAIN-CONTAINING PROTEIN 8"/>
    <property type="match status" value="1"/>
</dbReference>
<dbReference type="InterPro" id="IPR057945">
    <property type="entry name" value="TPR_ZSWIM8"/>
</dbReference>
<dbReference type="Pfam" id="PF25572">
    <property type="entry name" value="TPR_ZSWIM8"/>
    <property type="match status" value="1"/>
</dbReference>
<organism evidence="3">
    <name type="scientific">Clastoptera arizonana</name>
    <name type="common">Arizona spittle bug</name>
    <dbReference type="NCBI Taxonomy" id="38151"/>
    <lineage>
        <taxon>Eukaryota</taxon>
        <taxon>Metazoa</taxon>
        <taxon>Ecdysozoa</taxon>
        <taxon>Arthropoda</taxon>
        <taxon>Hexapoda</taxon>
        <taxon>Insecta</taxon>
        <taxon>Pterygota</taxon>
        <taxon>Neoptera</taxon>
        <taxon>Paraneoptera</taxon>
        <taxon>Hemiptera</taxon>
        <taxon>Auchenorrhyncha</taxon>
        <taxon>Cercopoidea</taxon>
        <taxon>Clastopteridae</taxon>
        <taxon>Clastoptera</taxon>
    </lineage>
</organism>
<protein>
    <recommendedName>
        <fullName evidence="2">SWIM-type domain-containing protein</fullName>
    </recommendedName>
</protein>
<keyword evidence="1" id="KW-0863">Zinc-finger</keyword>
<dbReference type="Pfam" id="PF04434">
    <property type="entry name" value="SWIM"/>
    <property type="match status" value="1"/>
</dbReference>
<dbReference type="PANTHER" id="PTHR22619">
    <property type="entry name" value="ZINC FINGER SWIM DOMAIN CONTAINING PROTEIN 4, 5, 6"/>
    <property type="match status" value="1"/>
</dbReference>
<reference evidence="3" key="1">
    <citation type="submission" date="2015-12" db="EMBL/GenBank/DDBJ databases">
        <title>De novo transcriptome assembly of four potential Pierce s Disease insect vectors from Arizona vineyards.</title>
        <authorList>
            <person name="Tassone E.E."/>
        </authorList>
    </citation>
    <scope>NUCLEOTIDE SEQUENCE</scope>
</reference>
<dbReference type="GO" id="GO:0008270">
    <property type="term" value="F:zinc ion binding"/>
    <property type="evidence" value="ECO:0007669"/>
    <property type="project" value="UniProtKB-KW"/>
</dbReference>
<gene>
    <name evidence="3" type="ORF">g.11949</name>
</gene>
<dbReference type="EMBL" id="GEDC01000169">
    <property type="protein sequence ID" value="JAS37129.1"/>
    <property type="molecule type" value="Transcribed_RNA"/>
</dbReference>
<evidence type="ECO:0000313" key="3">
    <source>
        <dbReference type="EMBL" id="JAS37129.1"/>
    </source>
</evidence>
<proteinExistence type="predicted"/>
<sequence length="326" mass="36977">MDTVMRHSMELMPGGLPLDWDDSFEDSDRFEEDSLCSWITEPESICNNWRGWKKPLVGSPSMYGSSKKFFEDNSSRVTALSELAARCVASHIPFELVEHVYPPVPEQLQLRIAFWSFPDNEEDIRLYSCLANSSAEEFQRGEHLFRSRAVKDPLQIGFHLSASVLATLSTYNVAVTFDRRRITSCNCTCNSSAYWCSHIVAVCLHRIHMPNQVTLRAPVSESLSRLQRDQLQKFAQYLISELPQQILPTAQRLLDELLSTQPSAINSVCGAPDPTAGASANEQTSWYLDEKTLHDNIKKILIKFCVPAPIVFRYTLQPKKPAQPQH</sequence>
<feature type="domain" description="SWIM-type" evidence="2">
    <location>
        <begin position="171"/>
        <end position="207"/>
    </location>
</feature>
<dbReference type="GO" id="GO:0031462">
    <property type="term" value="C:Cul2-RING ubiquitin ligase complex"/>
    <property type="evidence" value="ECO:0007669"/>
    <property type="project" value="TreeGrafter"/>
</dbReference>
<keyword evidence="1" id="KW-0862">Zinc</keyword>
<evidence type="ECO:0000256" key="1">
    <source>
        <dbReference type="PROSITE-ProRule" id="PRU00325"/>
    </source>
</evidence>
<dbReference type="PROSITE" id="PS50966">
    <property type="entry name" value="ZF_SWIM"/>
    <property type="match status" value="1"/>
</dbReference>
<dbReference type="AlphaFoldDB" id="A0A1B6EGT3"/>
<evidence type="ECO:0000259" key="2">
    <source>
        <dbReference type="PROSITE" id="PS50966"/>
    </source>
</evidence>
<keyword evidence="1" id="KW-0479">Metal-binding</keyword>
<name>A0A1B6EGT3_9HEMI</name>